<feature type="signal peptide" evidence="5">
    <location>
        <begin position="1"/>
        <end position="17"/>
    </location>
</feature>
<dbReference type="PANTHER" id="PTHR36477">
    <property type="entry name" value="TRANSMEMBRANE PROTEIN 225"/>
    <property type="match status" value="1"/>
</dbReference>
<keyword evidence="2 4" id="KW-0812">Transmembrane</keyword>
<accession>A0A452FXS1</accession>
<dbReference type="InterPro" id="IPR057351">
    <property type="entry name" value="TM225_dom"/>
</dbReference>
<evidence type="ECO:0000313" key="7">
    <source>
        <dbReference type="Ensembl" id="ENSCHIP00000029157.1"/>
    </source>
</evidence>
<comment type="subcellular location">
    <subcellularLocation>
        <location evidence="1">Membrane</location>
        <topology evidence="1">Multi-pass membrane protein</topology>
    </subcellularLocation>
</comment>
<reference evidence="7 8" key="1">
    <citation type="submission" date="2016-04" db="EMBL/GenBank/DDBJ databases">
        <title>Polished mammalian reference genomes with single-molecule sequencing and chromosome conformation capture applied to the Capra hircus genome.</title>
        <authorList>
            <person name="Bickhart D.M."/>
            <person name="Koren S."/>
            <person name="Rosen B."/>
            <person name="Hastie A."/>
            <person name="Liachko I."/>
            <person name="Sullivan S.T."/>
            <person name="Burton J."/>
            <person name="Sayre B.L."/>
            <person name="Huson H.J."/>
            <person name="Lee J."/>
            <person name="Lam E."/>
            <person name="Kelley C.M."/>
            <person name="Hutchison J.L."/>
            <person name="Zhou Y."/>
            <person name="Sun J."/>
            <person name="Crisa A."/>
            <person name="Schwartz J.C."/>
            <person name="Hammond J.A."/>
            <person name="Schroeder S.G."/>
            <person name="Liu G.E."/>
            <person name="Dunham M."/>
            <person name="Shendure J."/>
            <person name="Sonstegard T.S."/>
            <person name="Phillippy A.M."/>
            <person name="Van Tassell C.P."/>
            <person name="Smith T.P."/>
        </authorList>
    </citation>
    <scope>NUCLEOTIDE SEQUENCE [LARGE SCALE GENOMIC DNA]</scope>
</reference>
<evidence type="ECO:0000256" key="1">
    <source>
        <dbReference type="ARBA" id="ARBA00004141"/>
    </source>
</evidence>
<sequence length="206" mass="23345">MVMFSSWVLVFLAVEMSQKKYPSSSQYSFFFSTDGLEVVRNILIVVFSLSFMHNLLLGFEFTYMSPQTKYTLMTACLAFLTGILLLGALLWYHHMLTQGESVYRSSYKVSWIIFTAYLDILLLFTSGFLSLLQYKQSIDGSGSLITIPKSARESQVMEQSVVSIKVVSFPAGTAMPRSIVMLHCTHMKEDSQKKPHIKACRVTRAL</sequence>
<dbReference type="EMBL" id="LWLT01000026">
    <property type="status" value="NOT_ANNOTATED_CDS"/>
    <property type="molecule type" value="Genomic_DNA"/>
</dbReference>
<reference evidence="7" key="3">
    <citation type="submission" date="2025-09" db="UniProtKB">
        <authorList>
            <consortium name="Ensembl"/>
        </authorList>
    </citation>
    <scope>IDENTIFICATION</scope>
</reference>
<keyword evidence="5" id="KW-0732">Signal</keyword>
<keyword evidence="8" id="KW-1185">Reference proteome</keyword>
<keyword evidence="3 4" id="KW-0472">Membrane</keyword>
<feature type="transmembrane region" description="Helical" evidence="4">
    <location>
        <begin position="111"/>
        <end position="132"/>
    </location>
</feature>
<dbReference type="GO" id="GO:0016020">
    <property type="term" value="C:membrane"/>
    <property type="evidence" value="ECO:0007669"/>
    <property type="project" value="UniProtKB-SubCell"/>
</dbReference>
<name>A0A452FXS1_CAPHI</name>
<reference evidence="7" key="2">
    <citation type="submission" date="2025-08" db="UniProtKB">
        <authorList>
            <consortium name="Ensembl"/>
        </authorList>
    </citation>
    <scope>IDENTIFICATION</scope>
</reference>
<dbReference type="Gene3D" id="1.20.140.150">
    <property type="match status" value="1"/>
</dbReference>
<evidence type="ECO:0000256" key="5">
    <source>
        <dbReference type="SAM" id="SignalP"/>
    </source>
</evidence>
<keyword evidence="4" id="KW-1133">Transmembrane helix</keyword>
<feature type="transmembrane region" description="Helical" evidence="4">
    <location>
        <begin position="41"/>
        <end position="63"/>
    </location>
</feature>
<dbReference type="Pfam" id="PF25452">
    <property type="entry name" value="TM225"/>
    <property type="match status" value="1"/>
</dbReference>
<dbReference type="PANTHER" id="PTHR36477:SF1">
    <property type="entry name" value="TRANSMEMBRANE PROTEIN 225"/>
    <property type="match status" value="1"/>
</dbReference>
<evidence type="ECO:0000256" key="4">
    <source>
        <dbReference type="SAM" id="Phobius"/>
    </source>
</evidence>
<evidence type="ECO:0000259" key="6">
    <source>
        <dbReference type="Pfam" id="PF25452"/>
    </source>
</evidence>
<feature type="transmembrane region" description="Helical" evidence="4">
    <location>
        <begin position="70"/>
        <end position="91"/>
    </location>
</feature>
<dbReference type="InterPro" id="IPR033542">
    <property type="entry name" value="TM225"/>
</dbReference>
<feature type="domain" description="Transmembrane protein 225" evidence="6">
    <location>
        <begin position="4"/>
        <end position="137"/>
    </location>
</feature>
<evidence type="ECO:0000313" key="8">
    <source>
        <dbReference type="Proteomes" id="UP000291000"/>
    </source>
</evidence>
<protein>
    <recommendedName>
        <fullName evidence="6">Transmembrane protein 225 domain-containing protein</fullName>
    </recommendedName>
</protein>
<proteinExistence type="predicted"/>
<dbReference type="GeneTree" id="ENSGT00390000011564"/>
<dbReference type="Proteomes" id="UP000291000">
    <property type="component" value="Chromosome 29"/>
</dbReference>
<evidence type="ECO:0000256" key="2">
    <source>
        <dbReference type="ARBA" id="ARBA00022692"/>
    </source>
</evidence>
<evidence type="ECO:0000256" key="3">
    <source>
        <dbReference type="ARBA" id="ARBA00023136"/>
    </source>
</evidence>
<feature type="chain" id="PRO_5019506153" description="Transmembrane protein 225 domain-containing protein" evidence="5">
    <location>
        <begin position="18"/>
        <end position="206"/>
    </location>
</feature>
<dbReference type="AlphaFoldDB" id="A0A452FXS1"/>
<organism evidence="7 8">
    <name type="scientific">Capra hircus</name>
    <name type="common">Goat</name>
    <dbReference type="NCBI Taxonomy" id="9925"/>
    <lineage>
        <taxon>Eukaryota</taxon>
        <taxon>Metazoa</taxon>
        <taxon>Chordata</taxon>
        <taxon>Craniata</taxon>
        <taxon>Vertebrata</taxon>
        <taxon>Euteleostomi</taxon>
        <taxon>Mammalia</taxon>
        <taxon>Eutheria</taxon>
        <taxon>Laurasiatheria</taxon>
        <taxon>Artiodactyla</taxon>
        <taxon>Ruminantia</taxon>
        <taxon>Pecora</taxon>
        <taxon>Bovidae</taxon>
        <taxon>Caprinae</taxon>
        <taxon>Capra</taxon>
    </lineage>
</organism>
<dbReference type="STRING" id="9925.ENSCHIP00000029157"/>
<dbReference type="Ensembl" id="ENSCHIT00000037027.1">
    <property type="protein sequence ID" value="ENSCHIP00000029157.1"/>
    <property type="gene ID" value="ENSCHIG00000024396.1"/>
</dbReference>